<reference evidence="3 4" key="1">
    <citation type="journal article" date="2012" name="Genome Biol.">
        <title>Genome and low-iron response of an oceanic diatom adapted to chronic iron limitation.</title>
        <authorList>
            <person name="Lommer M."/>
            <person name="Specht M."/>
            <person name="Roy A.S."/>
            <person name="Kraemer L."/>
            <person name="Andreson R."/>
            <person name="Gutowska M.A."/>
            <person name="Wolf J."/>
            <person name="Bergner S.V."/>
            <person name="Schilhabel M.B."/>
            <person name="Klostermeier U.C."/>
            <person name="Beiko R.G."/>
            <person name="Rosenstiel P."/>
            <person name="Hippler M."/>
            <person name="Laroche J."/>
        </authorList>
    </citation>
    <scope>NUCLEOTIDE SEQUENCE [LARGE SCALE GENOMIC DNA]</scope>
    <source>
        <strain evidence="3 4">CCMP1005</strain>
    </source>
</reference>
<evidence type="ECO:0000256" key="2">
    <source>
        <dbReference type="SAM" id="SignalP"/>
    </source>
</evidence>
<keyword evidence="4" id="KW-1185">Reference proteome</keyword>
<dbReference type="EMBL" id="AGNL01014963">
    <property type="protein sequence ID" value="EJK66446.1"/>
    <property type="molecule type" value="Genomic_DNA"/>
</dbReference>
<dbReference type="Proteomes" id="UP000266841">
    <property type="component" value="Unassembled WGS sequence"/>
</dbReference>
<feature type="non-terminal residue" evidence="3">
    <location>
        <position position="1404"/>
    </location>
</feature>
<evidence type="ECO:0000313" key="3">
    <source>
        <dbReference type="EMBL" id="EJK66446.1"/>
    </source>
</evidence>
<feature type="chain" id="PRO_5003838132" evidence="2">
    <location>
        <begin position="21"/>
        <end position="1404"/>
    </location>
</feature>
<keyword evidence="2" id="KW-0732">Signal</keyword>
<feature type="compositionally biased region" description="Polar residues" evidence="1">
    <location>
        <begin position="874"/>
        <end position="901"/>
    </location>
</feature>
<feature type="region of interest" description="Disordered" evidence="1">
    <location>
        <begin position="873"/>
        <end position="912"/>
    </location>
</feature>
<dbReference type="OrthoDB" id="6581217at2759"/>
<feature type="signal peptide" evidence="2">
    <location>
        <begin position="1"/>
        <end position="20"/>
    </location>
</feature>
<organism evidence="3 4">
    <name type="scientific">Thalassiosira oceanica</name>
    <name type="common">Marine diatom</name>
    <dbReference type="NCBI Taxonomy" id="159749"/>
    <lineage>
        <taxon>Eukaryota</taxon>
        <taxon>Sar</taxon>
        <taxon>Stramenopiles</taxon>
        <taxon>Ochrophyta</taxon>
        <taxon>Bacillariophyta</taxon>
        <taxon>Coscinodiscophyceae</taxon>
        <taxon>Thalassiosirophycidae</taxon>
        <taxon>Thalassiosirales</taxon>
        <taxon>Thalassiosiraceae</taxon>
        <taxon>Thalassiosira</taxon>
    </lineage>
</organism>
<evidence type="ECO:0000313" key="4">
    <source>
        <dbReference type="Proteomes" id="UP000266841"/>
    </source>
</evidence>
<protein>
    <submittedName>
        <fullName evidence="3">Uncharacterized protein</fullName>
    </submittedName>
</protein>
<accession>K0SZG7</accession>
<evidence type="ECO:0000256" key="1">
    <source>
        <dbReference type="SAM" id="MobiDB-lite"/>
    </source>
</evidence>
<name>K0SZG7_THAOC</name>
<feature type="compositionally biased region" description="Polar residues" evidence="1">
    <location>
        <begin position="957"/>
        <end position="972"/>
    </location>
</feature>
<comment type="caution">
    <text evidence="3">The sequence shown here is derived from an EMBL/GenBank/DDBJ whole genome shotgun (WGS) entry which is preliminary data.</text>
</comment>
<sequence length="1404" mass="155171">MNRIIVGIVYLLFLTLAAMSSTPEEDYLQFLADEREAEEAATVARITAVAQISSVIASLAASSAGLLRKRKACGDGTRTSNFAGRERGAKTIKRERLDIDRYIEKMDERSFRCKYRMGKDAFASLFEIIKPHLSNDGTERKRGRTPNGNITHLHRLSMALRYCAGGDPTDIADIHGVKDDEVLNSLWDVVDAIHQSPELDIKFPETEADQQRVAEGFRRKSQIDIDCCVGAVDGILIWIHKPSSEDEKVIRIGPKKFFCGRKKKFGLNMQGVCDARGWLLPRRSVTISRERARGPSPGLALARYLEACRERRRDFIPMAYSVDGLAGKETRAAEKRLASLLASKWDRPYSEMACFGPRRRRRSPCLCHLSEVVGGTHLDLFIGQLWGHRPVQGPERVVARRRSRSLMSSSLFNASRPSKTRRIWIPFTSLATDGSTLVLAYSLTYIGPLTTKKYDSLGDLTTYQHRHNNGTGRDPSQRHFQLLQTVDIMRSLVYAIGLSLRLVCSAEILPSIRQSNLFEVQGAEGEGADATDGVADSSGGARAYYADFALGCVAGGDTADLSKSLIFESAEECCGVMFTWISIEDCLAKSATTSELDPDGSASTTASTTIVPDETESCIDLLISIEFDDRYYGGTSYELTSKDVRGLPPLPKEAVSWEEVRRQPLQTHHICLLNGTYQFALYTEWRDGLSTSPRSYELSLRGRTIHSRIGEGDDEMYSLFEGYGEVVKFSVPFEQFSLEIGIVDGVPTVSPTTSPRPTITSTPTLRKCRTKVLGYEIMAMMGTNAMYAWRRVDISSAYILTEVIYYGYSFRGEYMLRLEDTSQMSTGLVILNRNRDGLDYDDPTVSGFGEIVTFDLPFVRATLTNETIRALPTASPTTSHAPSDSQLPSLNPTPHISTSPSGEHHRRSGHSFSTGSNLSIFFSLPSETKLPSLMPSRTPSTVPTSSSVPSITKSPSLEPSTSLAPSLSTRPSFGPSTTLAPSLSCHKLWIELQYDYDATSTSFELISIDQGTIIIPRQTGTSNDIYETRKTFVCLEPGQYQFGIYFEWGWGFVGAYNLNLKSGETIIDRNTVEGFGELVRFDLPFRTLDIEAIGGNPTASPTTSTQPSASTVPSLVPTSSIHPSISQSPSVSQAPSIFVPRGATLVGQGVCADSSNERYLYLFHKASKFKDGVSSQLCLEKCLSLSFITQLHLRGFEIDLIGDPSFPCACLFDHHPDDTYGNKFTEELLRENGFDYDRYESGEGVGPVSSVISHWWRNLFCFAVNDDASFPGHLAHSSTPVINDSTECLNLTVSILTPKITHDGLYLSWGLYGGSGCVDTPNWLDSEGNGCDWYIDDPEGWKCENGDSELGKATDNCCVCNQFHTGKLWGEKSILITSDNTFDCVDTPNWEDREGEDAMLMTNT</sequence>
<gene>
    <name evidence="3" type="ORF">THAOC_12639</name>
</gene>
<dbReference type="eggNOG" id="ENOG502SAQU">
    <property type="taxonomic scope" value="Eukaryota"/>
</dbReference>
<feature type="compositionally biased region" description="Low complexity" evidence="1">
    <location>
        <begin position="935"/>
        <end position="956"/>
    </location>
</feature>
<feature type="region of interest" description="Disordered" evidence="1">
    <location>
        <begin position="932"/>
        <end position="972"/>
    </location>
</feature>
<proteinExistence type="predicted"/>